<dbReference type="EMBL" id="CAJNOL010009474">
    <property type="protein sequence ID" value="CAF1643545.1"/>
    <property type="molecule type" value="Genomic_DNA"/>
</dbReference>
<evidence type="ECO:0000313" key="6">
    <source>
        <dbReference type="Proteomes" id="UP000663870"/>
    </source>
</evidence>
<dbReference type="Gene3D" id="1.10.472.80">
    <property type="entry name" value="Ypt/Rab-GAP domain of gyp1p, domain 3"/>
    <property type="match status" value="1"/>
</dbReference>
<gene>
    <name evidence="4" type="ORF">JXQ802_LOCUS53546</name>
    <name evidence="3" type="ORF">PYM288_LOCUS37144</name>
</gene>
<evidence type="ECO:0000313" key="3">
    <source>
        <dbReference type="EMBL" id="CAF1465978.1"/>
    </source>
</evidence>
<accession>A0A815QSJ8</accession>
<reference evidence="3" key="1">
    <citation type="submission" date="2021-02" db="EMBL/GenBank/DDBJ databases">
        <authorList>
            <person name="Nowell W R."/>
        </authorList>
    </citation>
    <scope>NUCLEOTIDE SEQUENCE</scope>
</reference>
<evidence type="ECO:0000259" key="2">
    <source>
        <dbReference type="PROSITE" id="PS50086"/>
    </source>
</evidence>
<dbReference type="PANTHER" id="PTHR22957:SF502">
    <property type="entry name" value="SMALL G PROTEIN SIGNALING MODULATOR 2-RELATED"/>
    <property type="match status" value="1"/>
</dbReference>
<dbReference type="Proteomes" id="UP000663854">
    <property type="component" value="Unassembled WGS sequence"/>
</dbReference>
<dbReference type="Pfam" id="PF00566">
    <property type="entry name" value="RabGAP-TBC"/>
    <property type="match status" value="1"/>
</dbReference>
<proteinExistence type="predicted"/>
<name>A0A815QSJ8_9BILA</name>
<dbReference type="EMBL" id="CAJNOH010007804">
    <property type="protein sequence ID" value="CAF1465978.1"/>
    <property type="molecule type" value="Genomic_DNA"/>
</dbReference>
<dbReference type="Proteomes" id="UP000663870">
    <property type="component" value="Unassembled WGS sequence"/>
</dbReference>
<feature type="domain" description="Rab-GAP TBC" evidence="2">
    <location>
        <begin position="68"/>
        <end position="272"/>
    </location>
</feature>
<protein>
    <recommendedName>
        <fullName evidence="2">Rab-GAP TBC domain-containing protein</fullName>
    </recommendedName>
</protein>
<dbReference type="PROSITE" id="PS50086">
    <property type="entry name" value="TBC_RABGAP"/>
    <property type="match status" value="1"/>
</dbReference>
<keyword evidence="1" id="KW-0343">GTPase activation</keyword>
<evidence type="ECO:0000313" key="4">
    <source>
        <dbReference type="EMBL" id="CAF1643545.1"/>
    </source>
</evidence>
<dbReference type="PANTHER" id="PTHR22957">
    <property type="entry name" value="TBC1 DOMAIN FAMILY MEMBER GTPASE-ACTIVATING PROTEIN"/>
    <property type="match status" value="1"/>
</dbReference>
<organism evidence="3 5">
    <name type="scientific">Rotaria sordida</name>
    <dbReference type="NCBI Taxonomy" id="392033"/>
    <lineage>
        <taxon>Eukaryota</taxon>
        <taxon>Metazoa</taxon>
        <taxon>Spiralia</taxon>
        <taxon>Gnathifera</taxon>
        <taxon>Rotifera</taxon>
        <taxon>Eurotatoria</taxon>
        <taxon>Bdelloidea</taxon>
        <taxon>Philodinida</taxon>
        <taxon>Philodinidae</taxon>
        <taxon>Rotaria</taxon>
    </lineage>
</organism>
<evidence type="ECO:0000256" key="1">
    <source>
        <dbReference type="ARBA" id="ARBA00022468"/>
    </source>
</evidence>
<dbReference type="InterPro" id="IPR035969">
    <property type="entry name" value="Rab-GAP_TBC_sf"/>
</dbReference>
<evidence type="ECO:0000313" key="5">
    <source>
        <dbReference type="Proteomes" id="UP000663854"/>
    </source>
</evidence>
<sequence>MNIELVPERQYQAFNSVAGRHHHHQPIWQNIKNLLKSCFGTQSDSRLLNRDGSLIDINRLRQNINDEQQSYKKRHITWPYLLNIYSPSMTNSDKKIYQNRARIRYNRLKRTWQERVSQGDSFYVTLADTILKDVRRTDRHIKFFKKKKQILFNIMMTYSVYHPNPGYSQGMTDMLTPIVYVFIDESMSYFAFCSLMNRYMSSLFDQDQIEINRRIRLFNLILHSIDNELWNKINVNEENYLYVYRWLLLDCKREFYRFNHVLRVLELVWINSISPFVISQSITNYRSLFTIFICISILQEDRQIIFSYSNDEDLHKYFFSSSSSSRSHRSTKRILQQAQINYSNYILSQK</sequence>
<dbReference type="GO" id="GO:0005096">
    <property type="term" value="F:GTPase activator activity"/>
    <property type="evidence" value="ECO:0007669"/>
    <property type="project" value="UniProtKB-KW"/>
</dbReference>
<keyword evidence="6" id="KW-1185">Reference proteome</keyword>
<comment type="caution">
    <text evidence="3">The sequence shown here is derived from an EMBL/GenBank/DDBJ whole genome shotgun (WGS) entry which is preliminary data.</text>
</comment>
<dbReference type="SUPFAM" id="SSF47923">
    <property type="entry name" value="Ypt/Rab-GAP domain of gyp1p"/>
    <property type="match status" value="2"/>
</dbReference>
<dbReference type="AlphaFoldDB" id="A0A815QSJ8"/>
<dbReference type="InterPro" id="IPR000195">
    <property type="entry name" value="Rab-GAP-TBC_dom"/>
</dbReference>
<dbReference type="SMART" id="SM00164">
    <property type="entry name" value="TBC"/>
    <property type="match status" value="1"/>
</dbReference>
<dbReference type="Gene3D" id="1.10.8.270">
    <property type="entry name" value="putative rabgap domain of human tbc1 domain family member 14 like domains"/>
    <property type="match status" value="1"/>
</dbReference>